<dbReference type="PANTHER" id="PTHR31956">
    <property type="entry name" value="NON-SPECIFIC PHOSPHOLIPASE C4-RELATED"/>
    <property type="match status" value="1"/>
</dbReference>
<dbReference type="RefSeq" id="XP_001018131.1">
    <property type="nucleotide sequence ID" value="XM_001018131.3"/>
</dbReference>
<dbReference type="GO" id="GO:0042578">
    <property type="term" value="F:phosphoric ester hydrolase activity"/>
    <property type="evidence" value="ECO:0007669"/>
    <property type="project" value="UniProtKB-ARBA"/>
</dbReference>
<dbReference type="GO" id="GO:0009395">
    <property type="term" value="P:phospholipid catabolic process"/>
    <property type="evidence" value="ECO:0007669"/>
    <property type="project" value="TreeGrafter"/>
</dbReference>
<evidence type="ECO:0000313" key="4">
    <source>
        <dbReference type="Proteomes" id="UP000009168"/>
    </source>
</evidence>
<dbReference type="InParanoid" id="I7M1W0"/>
<reference evidence="4" key="1">
    <citation type="journal article" date="2006" name="PLoS Biol.">
        <title>Macronuclear genome sequence of the ciliate Tetrahymena thermophila, a model eukaryote.</title>
        <authorList>
            <person name="Eisen J.A."/>
            <person name="Coyne R.S."/>
            <person name="Wu M."/>
            <person name="Wu D."/>
            <person name="Thiagarajan M."/>
            <person name="Wortman J.R."/>
            <person name="Badger J.H."/>
            <person name="Ren Q."/>
            <person name="Amedeo P."/>
            <person name="Jones K.M."/>
            <person name="Tallon L.J."/>
            <person name="Delcher A.L."/>
            <person name="Salzberg S.L."/>
            <person name="Silva J.C."/>
            <person name="Haas B.J."/>
            <person name="Majoros W.H."/>
            <person name="Farzad M."/>
            <person name="Carlton J.M."/>
            <person name="Smith R.K. Jr."/>
            <person name="Garg J."/>
            <person name="Pearlman R.E."/>
            <person name="Karrer K.M."/>
            <person name="Sun L."/>
            <person name="Manning G."/>
            <person name="Elde N.C."/>
            <person name="Turkewitz A.P."/>
            <person name="Asai D.J."/>
            <person name="Wilkes D.E."/>
            <person name="Wang Y."/>
            <person name="Cai H."/>
            <person name="Collins K."/>
            <person name="Stewart B.A."/>
            <person name="Lee S.R."/>
            <person name="Wilamowska K."/>
            <person name="Weinberg Z."/>
            <person name="Ruzzo W.L."/>
            <person name="Wloga D."/>
            <person name="Gaertig J."/>
            <person name="Frankel J."/>
            <person name="Tsao C.-C."/>
            <person name="Gorovsky M.A."/>
            <person name="Keeling P.J."/>
            <person name="Waller R.F."/>
            <person name="Patron N.J."/>
            <person name="Cherry J.M."/>
            <person name="Stover N.A."/>
            <person name="Krieger C.J."/>
            <person name="del Toro C."/>
            <person name="Ryder H.F."/>
            <person name="Williamson S.C."/>
            <person name="Barbeau R.A."/>
            <person name="Hamilton E.P."/>
            <person name="Orias E."/>
        </authorList>
    </citation>
    <scope>NUCLEOTIDE SEQUENCE [LARGE SCALE GENOMIC DNA]</scope>
    <source>
        <strain evidence="4">SB210</strain>
    </source>
</reference>
<dbReference type="eggNOG" id="ENOG502QPJ0">
    <property type="taxonomic scope" value="Eukaryota"/>
</dbReference>
<protein>
    <submittedName>
        <fullName evidence="3">Phosphoesterase family protein</fullName>
    </submittedName>
</protein>
<dbReference type="KEGG" id="tet:TTHERM_00279710"/>
<keyword evidence="4" id="KW-1185">Reference proteome</keyword>
<proteinExistence type="predicted"/>
<dbReference type="OrthoDB" id="5135119at2759"/>
<dbReference type="AlphaFoldDB" id="I7M1W0"/>
<evidence type="ECO:0000313" key="3">
    <source>
        <dbReference type="EMBL" id="EAR97886.1"/>
    </source>
</evidence>
<accession>I7M1W0</accession>
<keyword evidence="1" id="KW-0378">Hydrolase</keyword>
<dbReference type="STRING" id="312017.I7M1W0"/>
<dbReference type="GeneID" id="7843249"/>
<sequence length="506" mass="58054">MTKINFVIVATLLASLALCNQYPIKNVVVLMMENRSYDHMLGWMKQGGEYGNPEVNGLTGNECNYKDPFLPFLGKVCISPDAPDNSLYDPSHSHESTTERIFGCKYSLNIKDKNIKNPCVNHASSEGDANMGGFVMAARQNKENGLQEMSAQLSSNVPIITTLANEYAQFDHYFCSYPGPTNPNRLFVHCGTCDGCLGNEQKAGQIKNKTLQEVLANNNLTWRYYYENDADDWFLYINYFNQNFNETLFPPMEQFYTDAANGNLPNYTFINPSESINPNYNNTKSFGLMNDQHPNHSVREGERLMKNVYEALRNGPLWNQTLFIITYDEHGGFYDHVSPPQNGVPNPDGKKNRNGFDFTRLGIRVPMLLISPWIEKGTLVKEPAPHQKPFETSQFEHSSIISSVLKIFGIDEYFSKRTEWAATFDDLLLKRTEPRTDCPTELAYIPPPTQQDIERLYNLPLKDRLVQKVQKICRQLRRNDENCGKNVKTYQDLNHFLTHEIQQYDY</sequence>
<dbReference type="Proteomes" id="UP000009168">
    <property type="component" value="Unassembled WGS sequence"/>
</dbReference>
<feature type="chain" id="PRO_5003712148" evidence="2">
    <location>
        <begin position="22"/>
        <end position="506"/>
    </location>
</feature>
<feature type="signal peptide" evidence="2">
    <location>
        <begin position="1"/>
        <end position="21"/>
    </location>
</feature>
<keyword evidence="2" id="KW-0732">Signal</keyword>
<organism evidence="3 4">
    <name type="scientific">Tetrahymena thermophila (strain SB210)</name>
    <dbReference type="NCBI Taxonomy" id="312017"/>
    <lineage>
        <taxon>Eukaryota</taxon>
        <taxon>Sar</taxon>
        <taxon>Alveolata</taxon>
        <taxon>Ciliophora</taxon>
        <taxon>Intramacronucleata</taxon>
        <taxon>Oligohymenophorea</taxon>
        <taxon>Hymenostomatida</taxon>
        <taxon>Tetrahymenina</taxon>
        <taxon>Tetrahymenidae</taxon>
        <taxon>Tetrahymena</taxon>
    </lineage>
</organism>
<name>I7M1W0_TETTS</name>
<dbReference type="Gene3D" id="3.40.720.10">
    <property type="entry name" value="Alkaline Phosphatase, subunit A"/>
    <property type="match status" value="1"/>
</dbReference>
<dbReference type="InterPro" id="IPR007312">
    <property type="entry name" value="Phosphoesterase"/>
</dbReference>
<evidence type="ECO:0000256" key="1">
    <source>
        <dbReference type="ARBA" id="ARBA00022801"/>
    </source>
</evidence>
<dbReference type="HOGENOM" id="CLU_029943_1_0_1"/>
<dbReference type="SUPFAM" id="SSF53649">
    <property type="entry name" value="Alkaline phosphatase-like"/>
    <property type="match status" value="1"/>
</dbReference>
<dbReference type="EMBL" id="GG662656">
    <property type="protein sequence ID" value="EAR97886.1"/>
    <property type="molecule type" value="Genomic_DNA"/>
</dbReference>
<dbReference type="Pfam" id="PF04185">
    <property type="entry name" value="Phosphoesterase"/>
    <property type="match status" value="1"/>
</dbReference>
<dbReference type="OMA" id="ECCSYMS"/>
<evidence type="ECO:0000256" key="2">
    <source>
        <dbReference type="SAM" id="SignalP"/>
    </source>
</evidence>
<gene>
    <name evidence="3" type="ORF">TTHERM_00279710</name>
</gene>
<dbReference type="PANTHER" id="PTHR31956:SF1">
    <property type="entry name" value="NON-SPECIFIC PHOSPHOLIPASE C1"/>
    <property type="match status" value="1"/>
</dbReference>
<dbReference type="InterPro" id="IPR017850">
    <property type="entry name" value="Alkaline_phosphatase_core_sf"/>
</dbReference>